<name>L7W8B5_NONDD</name>
<dbReference type="Gene3D" id="3.40.50.1860">
    <property type="match status" value="2"/>
</dbReference>
<evidence type="ECO:0000313" key="9">
    <source>
        <dbReference type="Proteomes" id="UP000011173"/>
    </source>
</evidence>
<dbReference type="InterPro" id="IPR018187">
    <property type="entry name" value="Asp/Glu_racemase_AS_1"/>
</dbReference>
<keyword evidence="6 7" id="KW-0961">Cell wall biogenesis/degradation</keyword>
<sequence>MYLVFDTKKMNKNPIGFFDSGVGGTSVWKEVIELLPHENTIYLADSKHAPYGRKSREEIIALCIKNTEYLLSQNCKIIAVPCNTATTNAISYLRSHYDMPFIGIEPAIKPAALKSDTKKIGILATKGTLSSELFNKTQKEFAQDVNTIEIVGTGIVELIEAGKKDSEEMYDLLIKITEPFMISGIDYLVLGCSHYPYIKDRLQELLPNRVRIIDSGAAVARQMLNILKAKNMLNESEKPGDHVLYSNLQVQTLNSLTSEIANRKVYLLDF</sequence>
<dbReference type="KEGG" id="ndo:DDD_1262"/>
<dbReference type="EMBL" id="CP001397">
    <property type="protein sequence ID" value="AGC76389.1"/>
    <property type="molecule type" value="Genomic_DNA"/>
</dbReference>
<accession>L7W8B5</accession>
<dbReference type="PANTHER" id="PTHR21198:SF3">
    <property type="entry name" value="GLUTAMATE RACEMASE"/>
    <property type="match status" value="1"/>
</dbReference>
<protein>
    <recommendedName>
        <fullName evidence="2 7">Glutamate racemase</fullName>
        <ecNumber evidence="2 7">5.1.1.3</ecNumber>
    </recommendedName>
</protein>
<evidence type="ECO:0000313" key="8">
    <source>
        <dbReference type="EMBL" id="AGC76389.1"/>
    </source>
</evidence>
<dbReference type="eggNOG" id="COG0796">
    <property type="taxonomic scope" value="Bacteria"/>
</dbReference>
<dbReference type="UniPathway" id="UPA00219"/>
<keyword evidence="4 7" id="KW-0573">Peptidoglycan synthesis</keyword>
<comment type="similarity">
    <text evidence="7">Belongs to the aspartate/glutamate racemases family.</text>
</comment>
<evidence type="ECO:0000256" key="4">
    <source>
        <dbReference type="ARBA" id="ARBA00022984"/>
    </source>
</evidence>
<dbReference type="InterPro" id="IPR015942">
    <property type="entry name" value="Asp/Glu/hydantoin_racemase"/>
</dbReference>
<dbReference type="STRING" id="592029.DDD_1262"/>
<dbReference type="GO" id="GO:0071555">
    <property type="term" value="P:cell wall organization"/>
    <property type="evidence" value="ECO:0007669"/>
    <property type="project" value="UniProtKB-KW"/>
</dbReference>
<dbReference type="SUPFAM" id="SSF53681">
    <property type="entry name" value="Aspartate/glutamate racemase"/>
    <property type="match status" value="2"/>
</dbReference>
<evidence type="ECO:0000256" key="6">
    <source>
        <dbReference type="ARBA" id="ARBA00023316"/>
    </source>
</evidence>
<dbReference type="GO" id="GO:0008360">
    <property type="term" value="P:regulation of cell shape"/>
    <property type="evidence" value="ECO:0007669"/>
    <property type="project" value="UniProtKB-KW"/>
</dbReference>
<dbReference type="PROSITE" id="PS00923">
    <property type="entry name" value="ASP_GLU_RACEMASE_1"/>
    <property type="match status" value="1"/>
</dbReference>
<dbReference type="Pfam" id="PF01177">
    <property type="entry name" value="Asp_Glu_race"/>
    <property type="match status" value="1"/>
</dbReference>
<keyword evidence="5 7" id="KW-0413">Isomerase</keyword>
<evidence type="ECO:0000256" key="5">
    <source>
        <dbReference type="ARBA" id="ARBA00023235"/>
    </source>
</evidence>
<evidence type="ECO:0000256" key="2">
    <source>
        <dbReference type="ARBA" id="ARBA00013090"/>
    </source>
</evidence>
<feature type="active site" description="Proton donor/acceptor" evidence="7">
    <location>
        <position position="82"/>
    </location>
</feature>
<comment type="catalytic activity">
    <reaction evidence="1 7">
        <text>L-glutamate = D-glutamate</text>
        <dbReference type="Rhea" id="RHEA:12813"/>
        <dbReference type="ChEBI" id="CHEBI:29985"/>
        <dbReference type="ChEBI" id="CHEBI:29986"/>
        <dbReference type="EC" id="5.1.1.3"/>
    </reaction>
</comment>
<dbReference type="NCBIfam" id="TIGR00067">
    <property type="entry name" value="glut_race"/>
    <property type="match status" value="1"/>
</dbReference>
<feature type="active site" description="Proton donor/acceptor" evidence="7">
    <location>
        <position position="192"/>
    </location>
</feature>
<dbReference type="Proteomes" id="UP000011173">
    <property type="component" value="Chromosome"/>
</dbReference>
<feature type="binding site" evidence="7">
    <location>
        <begin position="83"/>
        <end position="84"/>
    </location>
    <ligand>
        <name>substrate</name>
    </ligand>
</feature>
<comment type="caution">
    <text evidence="7">Lacks conserved residue(s) required for the propagation of feature annotation.</text>
</comment>
<dbReference type="GO" id="GO:0008881">
    <property type="term" value="F:glutamate racemase activity"/>
    <property type="evidence" value="ECO:0007669"/>
    <property type="project" value="UniProtKB-UniRule"/>
</dbReference>
<evidence type="ECO:0000256" key="1">
    <source>
        <dbReference type="ARBA" id="ARBA00001602"/>
    </source>
</evidence>
<keyword evidence="3 7" id="KW-0133">Cell shape</keyword>
<gene>
    <name evidence="7 8" type="primary">murI</name>
    <name evidence="8" type="ordered locus">DDD_1262</name>
</gene>
<dbReference type="InterPro" id="IPR004391">
    <property type="entry name" value="Glu_race"/>
</dbReference>
<comment type="function">
    <text evidence="7">Provides the (R)-glutamate required for cell wall biosynthesis.</text>
</comment>
<reference evidence="8 9" key="1">
    <citation type="journal article" date="2013" name="Genome Biol. Evol.">
        <title>Genomic makeup of the marine flavobacterium Nonlabens (Donghaeana) dokdonensis DSW-6 and identification of a novel class of rhodopsins.</title>
        <authorList>
            <person name="Kwon S.K."/>
            <person name="Kim B.K."/>
            <person name="Song J.Y."/>
            <person name="Kwak M.J."/>
            <person name="Lee C.H."/>
            <person name="Yoon J.H."/>
            <person name="Oh T.K."/>
            <person name="Kim J.F."/>
        </authorList>
    </citation>
    <scope>NUCLEOTIDE SEQUENCE [LARGE SCALE GENOMIC DNA]</scope>
    <source>
        <strain evidence="9">DSM 17205 / KCTC 12402 / DSW-6</strain>
    </source>
</reference>
<proteinExistence type="inferred from homology"/>
<dbReference type="EC" id="5.1.1.3" evidence="2 7"/>
<evidence type="ECO:0000256" key="7">
    <source>
        <dbReference type="HAMAP-Rule" id="MF_00258"/>
    </source>
</evidence>
<dbReference type="GO" id="GO:0009252">
    <property type="term" value="P:peptidoglycan biosynthetic process"/>
    <property type="evidence" value="ECO:0007669"/>
    <property type="project" value="UniProtKB-UniRule"/>
</dbReference>
<dbReference type="AlphaFoldDB" id="L7W8B5"/>
<comment type="pathway">
    <text evidence="7">Cell wall biogenesis; peptidoglycan biosynthesis.</text>
</comment>
<dbReference type="PANTHER" id="PTHR21198">
    <property type="entry name" value="GLUTAMATE RACEMASE"/>
    <property type="match status" value="1"/>
</dbReference>
<feature type="binding site" evidence="7">
    <location>
        <begin position="51"/>
        <end position="52"/>
    </location>
    <ligand>
        <name>substrate</name>
    </ligand>
</feature>
<evidence type="ECO:0000256" key="3">
    <source>
        <dbReference type="ARBA" id="ARBA00022960"/>
    </source>
</evidence>
<dbReference type="HOGENOM" id="CLU_052344_1_0_10"/>
<dbReference type="PATRIC" id="fig|592029.3.peg.1251"/>
<organism evidence="8 9">
    <name type="scientific">Nonlabens dokdonensis (strain DSM 17205 / KCTC 12402 / DSW-6)</name>
    <name type="common">Donghaeana dokdonensis</name>
    <dbReference type="NCBI Taxonomy" id="592029"/>
    <lineage>
        <taxon>Bacteria</taxon>
        <taxon>Pseudomonadati</taxon>
        <taxon>Bacteroidota</taxon>
        <taxon>Flavobacteriia</taxon>
        <taxon>Flavobacteriales</taxon>
        <taxon>Flavobacteriaceae</taxon>
        <taxon>Nonlabens</taxon>
    </lineage>
</organism>
<dbReference type="InterPro" id="IPR001920">
    <property type="entry name" value="Asp/Glu_race"/>
</dbReference>
<feature type="binding site" evidence="7">
    <location>
        <begin position="19"/>
        <end position="20"/>
    </location>
    <ligand>
        <name>substrate</name>
    </ligand>
</feature>
<dbReference type="HAMAP" id="MF_00258">
    <property type="entry name" value="Glu_racemase"/>
    <property type="match status" value="1"/>
</dbReference>